<dbReference type="Pfam" id="PF00534">
    <property type="entry name" value="Glycos_transf_1"/>
    <property type="match status" value="1"/>
</dbReference>
<dbReference type="CAZy" id="GT4">
    <property type="family name" value="Glycosyltransferase Family 4"/>
</dbReference>
<dbReference type="EMBL" id="CP001087">
    <property type="protein sequence ID" value="ACN15622.1"/>
    <property type="molecule type" value="Genomic_DNA"/>
</dbReference>
<feature type="domain" description="Glycosyl transferase family 1" evidence="3">
    <location>
        <begin position="201"/>
        <end position="351"/>
    </location>
</feature>
<protein>
    <submittedName>
        <fullName evidence="4">Glycosyl transferase RfaG</fullName>
    </submittedName>
</protein>
<dbReference type="PANTHER" id="PTHR12526:SF510">
    <property type="entry name" value="D-INOSITOL 3-PHOSPHATE GLYCOSYLTRANSFERASE"/>
    <property type="match status" value="1"/>
</dbReference>
<evidence type="ECO:0000313" key="4">
    <source>
        <dbReference type="EMBL" id="ACN15622.1"/>
    </source>
</evidence>
<dbReference type="HOGENOM" id="CLU_715303_0_0_7"/>
<dbReference type="InterPro" id="IPR001296">
    <property type="entry name" value="Glyco_trans_1"/>
</dbReference>
<keyword evidence="5" id="KW-1185">Reference proteome</keyword>
<keyword evidence="1" id="KW-0328">Glycosyltransferase</keyword>
<gene>
    <name evidence="4" type="ordered locus">HRM2_25280</name>
</gene>
<dbReference type="Gene3D" id="3.40.50.2000">
    <property type="entry name" value="Glycogen Phosphorylase B"/>
    <property type="match status" value="2"/>
</dbReference>
<accession>C0QGX3</accession>
<reference evidence="4 5" key="1">
    <citation type="journal article" date="2009" name="Environ. Microbiol.">
        <title>Genome sequence of Desulfobacterium autotrophicum HRM2, a marine sulfate reducer oxidizing organic carbon completely to carbon dioxide.</title>
        <authorList>
            <person name="Strittmatter A.W."/>
            <person name="Liesegang H."/>
            <person name="Rabus R."/>
            <person name="Decker I."/>
            <person name="Amann J."/>
            <person name="Andres S."/>
            <person name="Henne A."/>
            <person name="Fricke W.F."/>
            <person name="Martinez-Arias R."/>
            <person name="Bartels D."/>
            <person name="Goesmann A."/>
            <person name="Krause L."/>
            <person name="Puehler A."/>
            <person name="Klenk H.P."/>
            <person name="Richter M."/>
            <person name="Schuler M."/>
            <person name="Gloeckner F.O."/>
            <person name="Meyerdierks A."/>
            <person name="Gottschalk G."/>
            <person name="Amann R."/>
        </authorList>
    </citation>
    <scope>NUCLEOTIDE SEQUENCE [LARGE SCALE GENOMIC DNA]</scope>
    <source>
        <strain evidence="5">ATCC 43914 / DSM 3382 / HRM2</strain>
    </source>
</reference>
<proteinExistence type="predicted"/>
<dbReference type="RefSeq" id="WP_015904387.1">
    <property type="nucleotide sequence ID" value="NC_012108.1"/>
</dbReference>
<dbReference type="Proteomes" id="UP000000442">
    <property type="component" value="Chromosome"/>
</dbReference>
<name>C0QGX3_DESAH</name>
<dbReference type="SUPFAM" id="SSF53756">
    <property type="entry name" value="UDP-Glycosyltransferase/glycogen phosphorylase"/>
    <property type="match status" value="1"/>
</dbReference>
<dbReference type="KEGG" id="dat:HRM2_25280"/>
<dbReference type="AlphaFoldDB" id="C0QGX3"/>
<dbReference type="PANTHER" id="PTHR12526">
    <property type="entry name" value="GLYCOSYLTRANSFERASE"/>
    <property type="match status" value="1"/>
</dbReference>
<dbReference type="CDD" id="cd03801">
    <property type="entry name" value="GT4_PimA-like"/>
    <property type="match status" value="1"/>
</dbReference>
<dbReference type="OrthoDB" id="433681at2"/>
<keyword evidence="2 4" id="KW-0808">Transferase</keyword>
<evidence type="ECO:0000256" key="2">
    <source>
        <dbReference type="ARBA" id="ARBA00022679"/>
    </source>
</evidence>
<evidence type="ECO:0000256" key="1">
    <source>
        <dbReference type="ARBA" id="ARBA00022676"/>
    </source>
</evidence>
<dbReference type="GO" id="GO:0016757">
    <property type="term" value="F:glycosyltransferase activity"/>
    <property type="evidence" value="ECO:0007669"/>
    <property type="project" value="UniProtKB-KW"/>
</dbReference>
<dbReference type="STRING" id="177437.HRM2_25280"/>
<organism evidence="4 5">
    <name type="scientific">Desulforapulum autotrophicum (strain ATCC 43914 / DSM 3382 / VKM B-1955 / HRM2)</name>
    <name type="common">Desulfobacterium autotrophicum</name>
    <dbReference type="NCBI Taxonomy" id="177437"/>
    <lineage>
        <taxon>Bacteria</taxon>
        <taxon>Pseudomonadati</taxon>
        <taxon>Thermodesulfobacteriota</taxon>
        <taxon>Desulfobacteria</taxon>
        <taxon>Desulfobacterales</taxon>
        <taxon>Desulfobacteraceae</taxon>
        <taxon>Desulforapulum</taxon>
    </lineage>
</organism>
<evidence type="ECO:0000313" key="5">
    <source>
        <dbReference type="Proteomes" id="UP000000442"/>
    </source>
</evidence>
<dbReference type="eggNOG" id="COG0438">
    <property type="taxonomic scope" value="Bacteria"/>
</dbReference>
<sequence>MKLAIVRTAAGSLKTTHYNVQEIGLGLSLIRHGFNVDFYSKFLDIDHVTTYECIDGCELRLIPLSGICFKQITFYPGLIKELTSQNYDVVQVHEDSQLMSPMIVKNLKKNDVKTILYQGMYKNHKGIGRIYQVVLDYIWKNITIKNSDLCLAKTTAAKSYLEVKRYKRIEVQPIGINILNSEKKFPLFDQIKGFRENFRFAFFYVGIFEPRRNVIFLLELLKKFIDTFGMREACLIAVGKGPDLNKFKRKIKDLQISNNVFQIDSIPNDQLPKIYKLTDIFLLPSQYEIYGMVILEALLYGIPVFSTKNAGAVDIIKKEKFGILMDLDLDNWFERLNRYLHSKYIADERFKKLRSLFICDNFSWDILAERYVYLVRH</sequence>
<evidence type="ECO:0000259" key="3">
    <source>
        <dbReference type="Pfam" id="PF00534"/>
    </source>
</evidence>